<dbReference type="EMBL" id="BAABFX010000032">
    <property type="protein sequence ID" value="GAA4398392.1"/>
    <property type="molecule type" value="Genomic_DNA"/>
</dbReference>
<evidence type="ECO:0000313" key="1">
    <source>
        <dbReference type="EMBL" id="GAA4398392.1"/>
    </source>
</evidence>
<comment type="caution">
    <text evidence="1">The sequence shown here is derived from an EMBL/GenBank/DDBJ whole genome shotgun (WGS) entry which is preliminary data.</text>
</comment>
<gene>
    <name evidence="1" type="ORF">GCM10023153_23230</name>
</gene>
<reference evidence="2" key="1">
    <citation type="journal article" date="2019" name="Int. J. Syst. Evol. Microbiol.">
        <title>The Global Catalogue of Microorganisms (GCM) 10K type strain sequencing project: providing services to taxonomists for standard genome sequencing and annotation.</title>
        <authorList>
            <consortium name="The Broad Institute Genomics Platform"/>
            <consortium name="The Broad Institute Genome Sequencing Center for Infectious Disease"/>
            <person name="Wu L."/>
            <person name="Ma J."/>
        </authorList>
    </citation>
    <scope>NUCLEOTIDE SEQUENCE [LARGE SCALE GENOMIC DNA]</scope>
    <source>
        <strain evidence="2">JCM 17738</strain>
    </source>
</reference>
<accession>A0ABP8JZP6</accession>
<sequence length="61" mass="5990">MALDAGLASIAAATWAAVLVRAPAESVARLTVMSLPATVTDSGLSAVPGLAKVTAMELPPS</sequence>
<dbReference type="RefSeq" id="WP_159901975.1">
    <property type="nucleotide sequence ID" value="NZ_BAABFX010000032.1"/>
</dbReference>
<organism evidence="1 2">
    <name type="scientific">Ornithinibacter aureus</name>
    <dbReference type="NCBI Taxonomy" id="622664"/>
    <lineage>
        <taxon>Bacteria</taxon>
        <taxon>Bacillati</taxon>
        <taxon>Actinomycetota</taxon>
        <taxon>Actinomycetes</taxon>
        <taxon>Micrococcales</taxon>
        <taxon>Intrasporangiaceae</taxon>
        <taxon>Ornithinibacter</taxon>
    </lineage>
</organism>
<name>A0ABP8JZP6_9MICO</name>
<evidence type="ECO:0000313" key="2">
    <source>
        <dbReference type="Proteomes" id="UP001500390"/>
    </source>
</evidence>
<dbReference type="Proteomes" id="UP001500390">
    <property type="component" value="Unassembled WGS sequence"/>
</dbReference>
<keyword evidence="2" id="KW-1185">Reference proteome</keyword>
<proteinExistence type="predicted"/>
<protein>
    <submittedName>
        <fullName evidence="1">Uncharacterized protein</fullName>
    </submittedName>
</protein>